<evidence type="ECO:0000313" key="2">
    <source>
        <dbReference type="EMBL" id="TYS01122.1"/>
    </source>
</evidence>
<evidence type="ECO:0000313" key="3">
    <source>
        <dbReference type="Proteomes" id="UP000325182"/>
    </source>
</evidence>
<organism evidence="2 3">
    <name type="scientific">Rossellomorea vietnamensis</name>
    <dbReference type="NCBI Taxonomy" id="218284"/>
    <lineage>
        <taxon>Bacteria</taxon>
        <taxon>Bacillati</taxon>
        <taxon>Bacillota</taxon>
        <taxon>Bacilli</taxon>
        <taxon>Bacillales</taxon>
        <taxon>Bacillaceae</taxon>
        <taxon>Rossellomorea</taxon>
    </lineage>
</organism>
<dbReference type="Proteomes" id="UP000325182">
    <property type="component" value="Unassembled WGS sequence"/>
</dbReference>
<reference evidence="2 3" key="1">
    <citation type="submission" date="2019-08" db="EMBL/GenBank/DDBJ databases">
        <title>Bacillus genomes from the desert of Cuatro Cienegas, Coahuila.</title>
        <authorList>
            <person name="Olmedo-Alvarez G."/>
        </authorList>
    </citation>
    <scope>NUCLEOTIDE SEQUENCE [LARGE SCALE GENOMIC DNA]</scope>
    <source>
        <strain evidence="2 3">CH128b_4D</strain>
    </source>
</reference>
<dbReference type="Pfam" id="PF01882">
    <property type="entry name" value="DUF58"/>
    <property type="match status" value="1"/>
</dbReference>
<protein>
    <submittedName>
        <fullName evidence="2">DUF58 domain-containing protein</fullName>
    </submittedName>
</protein>
<dbReference type="RefSeq" id="WP_148952505.1">
    <property type="nucleotide sequence ID" value="NZ_VTEG01000001.1"/>
</dbReference>
<gene>
    <name evidence="2" type="ORF">FZC84_00170</name>
</gene>
<proteinExistence type="predicted"/>
<sequence length="289" mass="33082">MMLLSPRVLQRSAKHSLVMRKSVRGMHKGERRSSKQGTSLEFSDFRTYVPGDDPRLIDWNAFARTQKHYIKRYLDEQELFVTIYLDCSNSMMIPAGKWETARSLAACLGYMSLVHDDRVSVYPAGSGSPSFLHKKGRAFAGRLLTYLAELKISTGSEKFWTRLAEIQQKRNGLSIIISDLLEPVDDIKEALKRMQASRQEIRIIQVLSTDELEPSYQGDLKLVDSESKELREVSISRKVLQEYDERLQAHNDELEKFCRERGIGYLQCSSGQSLEELVFSSMAAKGWVM</sequence>
<dbReference type="PANTHER" id="PTHR33608">
    <property type="entry name" value="BLL2464 PROTEIN"/>
    <property type="match status" value="1"/>
</dbReference>
<feature type="domain" description="DUF58" evidence="1">
    <location>
        <begin position="44"/>
        <end position="251"/>
    </location>
</feature>
<name>A0A5D4MHK2_9BACI</name>
<accession>A0A5D4MHK2</accession>
<comment type="caution">
    <text evidence="2">The sequence shown here is derived from an EMBL/GenBank/DDBJ whole genome shotgun (WGS) entry which is preliminary data.</text>
</comment>
<evidence type="ECO:0000259" key="1">
    <source>
        <dbReference type="Pfam" id="PF01882"/>
    </source>
</evidence>
<dbReference type="EMBL" id="VTEG01000001">
    <property type="protein sequence ID" value="TYS01122.1"/>
    <property type="molecule type" value="Genomic_DNA"/>
</dbReference>
<dbReference type="PANTHER" id="PTHR33608:SF7">
    <property type="entry name" value="DUF58 DOMAIN-CONTAINING PROTEIN"/>
    <property type="match status" value="1"/>
</dbReference>
<dbReference type="AlphaFoldDB" id="A0A5D4MHK2"/>
<dbReference type="InterPro" id="IPR002881">
    <property type="entry name" value="DUF58"/>
</dbReference>